<dbReference type="GO" id="GO:0006355">
    <property type="term" value="P:regulation of DNA-templated transcription"/>
    <property type="evidence" value="ECO:0007669"/>
    <property type="project" value="InterPro"/>
</dbReference>
<keyword evidence="1" id="KW-0805">Transcription regulation</keyword>
<dbReference type="EMBL" id="JAALFG010000001">
    <property type="protein sequence ID" value="NGP16981.1"/>
    <property type="molecule type" value="Genomic_DNA"/>
</dbReference>
<proteinExistence type="predicted"/>
<dbReference type="InterPro" id="IPR036693">
    <property type="entry name" value="TF_LuxR_autoind-bd_dom_sf"/>
</dbReference>
<dbReference type="GO" id="GO:0003677">
    <property type="term" value="F:DNA binding"/>
    <property type="evidence" value="ECO:0007669"/>
    <property type="project" value="UniProtKB-KW"/>
</dbReference>
<name>A0A6M1SVM9_9HYPH</name>
<protein>
    <submittedName>
        <fullName evidence="5">LuxR family transcriptional regulator</fullName>
    </submittedName>
</protein>
<dbReference type="SUPFAM" id="SSF46894">
    <property type="entry name" value="C-terminal effector domain of the bipartite response regulators"/>
    <property type="match status" value="1"/>
</dbReference>
<dbReference type="InterPro" id="IPR036388">
    <property type="entry name" value="WH-like_DNA-bd_sf"/>
</dbReference>
<evidence type="ECO:0000256" key="2">
    <source>
        <dbReference type="ARBA" id="ARBA00023125"/>
    </source>
</evidence>
<keyword evidence="3" id="KW-0804">Transcription</keyword>
<evidence type="ECO:0000259" key="4">
    <source>
        <dbReference type="PROSITE" id="PS50043"/>
    </source>
</evidence>
<dbReference type="Gene3D" id="3.30.450.80">
    <property type="entry name" value="Transcription factor LuxR-like, autoinducer-binding domain"/>
    <property type="match status" value="1"/>
</dbReference>
<evidence type="ECO:0000313" key="5">
    <source>
        <dbReference type="EMBL" id="NGP16981.1"/>
    </source>
</evidence>
<dbReference type="Gene3D" id="1.10.10.10">
    <property type="entry name" value="Winged helix-like DNA-binding domain superfamily/Winged helix DNA-binding domain"/>
    <property type="match status" value="1"/>
</dbReference>
<dbReference type="InterPro" id="IPR005143">
    <property type="entry name" value="TF_LuxR_autoind-bd_dom"/>
</dbReference>
<accession>A0A6M1SVM9</accession>
<feature type="domain" description="HTH luxR-type" evidence="4">
    <location>
        <begin position="180"/>
        <end position="245"/>
    </location>
</feature>
<gene>
    <name evidence="5" type="ORF">G5575_04110</name>
</gene>
<dbReference type="AlphaFoldDB" id="A0A6M1SVM9"/>
<sequence length="249" mass="28509">MVRTVMAASTDFDRLDHSRTERMFWRTFKDIISTEGLDFYIFLWQRPGTPLFHRSNLHRSNLPAEFYAGAEHDPFLKYCCNTMGVTLAGADFSLRRAVLTREENAFVELTAQAGWRSGIAIPVQTKRHRDFGGFNLGSSMAGPAFEAAVQPRIDRLRALCFYAFRVLEQRVWFLESLGRQKFELSGLTSRQREVAVLLGEGLDRDAISQRLGNSVQTVATHQKAIYKRLDVRSQRELMQLLRTDTPKAD</sequence>
<dbReference type="Pfam" id="PF03472">
    <property type="entry name" value="Autoind_bind"/>
    <property type="match status" value="1"/>
</dbReference>
<dbReference type="SMART" id="SM00421">
    <property type="entry name" value="HTH_LUXR"/>
    <property type="match status" value="1"/>
</dbReference>
<evidence type="ECO:0000313" key="6">
    <source>
        <dbReference type="Proteomes" id="UP000474802"/>
    </source>
</evidence>
<dbReference type="Pfam" id="PF00196">
    <property type="entry name" value="GerE"/>
    <property type="match status" value="1"/>
</dbReference>
<dbReference type="PANTHER" id="PTHR44688:SF16">
    <property type="entry name" value="DNA-BINDING TRANSCRIPTIONAL ACTIVATOR DEVR_DOSR"/>
    <property type="match status" value="1"/>
</dbReference>
<dbReference type="PRINTS" id="PR00038">
    <property type="entry name" value="HTHLUXR"/>
</dbReference>
<dbReference type="RefSeq" id="WP_164533206.1">
    <property type="nucleotide sequence ID" value="NZ_JAALFG010000001.1"/>
</dbReference>
<dbReference type="InterPro" id="IPR000792">
    <property type="entry name" value="Tscrpt_reg_LuxR_C"/>
</dbReference>
<dbReference type="PANTHER" id="PTHR44688">
    <property type="entry name" value="DNA-BINDING TRANSCRIPTIONAL ACTIVATOR DEVR_DOSR"/>
    <property type="match status" value="1"/>
</dbReference>
<reference evidence="5 6" key="1">
    <citation type="submission" date="2020-02" db="EMBL/GenBank/DDBJ databases">
        <authorList>
            <person name="Khan S.A."/>
            <person name="Jeon C.O."/>
            <person name="Chun B.H."/>
        </authorList>
    </citation>
    <scope>NUCLEOTIDE SEQUENCE [LARGE SCALE GENOMIC DNA]</scope>
    <source>
        <strain evidence="5 6">H239</strain>
    </source>
</reference>
<evidence type="ECO:0000256" key="1">
    <source>
        <dbReference type="ARBA" id="ARBA00023015"/>
    </source>
</evidence>
<dbReference type="PROSITE" id="PS50043">
    <property type="entry name" value="HTH_LUXR_2"/>
    <property type="match status" value="1"/>
</dbReference>
<comment type="caution">
    <text evidence="5">The sequence shown here is derived from an EMBL/GenBank/DDBJ whole genome shotgun (WGS) entry which is preliminary data.</text>
</comment>
<dbReference type="SUPFAM" id="SSF75516">
    <property type="entry name" value="Pheromone-binding domain of LuxR-like quorum-sensing transcription factors"/>
    <property type="match status" value="1"/>
</dbReference>
<organism evidence="5 6">
    <name type="scientific">Devosia aurantiaca</name>
    <dbReference type="NCBI Taxonomy" id="2714858"/>
    <lineage>
        <taxon>Bacteria</taxon>
        <taxon>Pseudomonadati</taxon>
        <taxon>Pseudomonadota</taxon>
        <taxon>Alphaproteobacteria</taxon>
        <taxon>Hyphomicrobiales</taxon>
        <taxon>Devosiaceae</taxon>
        <taxon>Devosia</taxon>
    </lineage>
</organism>
<reference evidence="5 6" key="2">
    <citation type="submission" date="2020-03" db="EMBL/GenBank/DDBJ databases">
        <title>Devosia chinhatensis sp. nov., isolated from a hexachlorocyclohexane (HCH) dump site in India.</title>
        <authorList>
            <person name="Kumar M."/>
            <person name="Lal R."/>
        </authorList>
    </citation>
    <scope>NUCLEOTIDE SEQUENCE [LARGE SCALE GENOMIC DNA]</scope>
    <source>
        <strain evidence="5 6">H239</strain>
    </source>
</reference>
<dbReference type="InterPro" id="IPR016032">
    <property type="entry name" value="Sig_transdc_resp-reg_C-effctor"/>
</dbReference>
<keyword evidence="2" id="KW-0238">DNA-binding</keyword>
<evidence type="ECO:0000256" key="3">
    <source>
        <dbReference type="ARBA" id="ARBA00023163"/>
    </source>
</evidence>
<dbReference type="Proteomes" id="UP000474802">
    <property type="component" value="Unassembled WGS sequence"/>
</dbReference>
<keyword evidence="6" id="KW-1185">Reference proteome</keyword>